<feature type="transmembrane region" description="Helical" evidence="1">
    <location>
        <begin position="317"/>
        <end position="335"/>
    </location>
</feature>
<keyword evidence="1" id="KW-0812">Transmembrane</keyword>
<feature type="transmembrane region" description="Helical" evidence="1">
    <location>
        <begin position="196"/>
        <end position="218"/>
    </location>
</feature>
<feature type="transmembrane region" description="Helical" evidence="1">
    <location>
        <begin position="369"/>
        <end position="389"/>
    </location>
</feature>
<keyword evidence="1" id="KW-0472">Membrane</keyword>
<sequence>MIASFFQNKILLSFGLAFIPFYFLVALFSNFTISFVLLGFSTLDLAFISLLLIYIIYFFIWLYFRDFHWEQRDFNLVLFFCFLFILVLSLTTLTPGSDFYHYFFEDVALVIHQQNPFFITPNDLPQEPVTHLGYWYFLPTQHGPFRIFLTAPLAWLTQGNIVAGIFVYRIFFAFFLLASILIFYKILQLLKIPNLFYIFLLFAWNPLIIYTTMINGGTDILMTFWFLLGCYFLIRRKFYWSTAALVLSILVKYVTAIFLPFFIIYFLSKEVGLKNKILCLVKHLCLTALITVFLYFPFWQGFDTLWGVIWVGNYFDYNSFLGSIIILLSFLRIPFEIYTLRLVFTIIFLIIYGLLLVKFLLLGNPQPKNVFICSFLALAAFLILGKFWFYSKYLVWLLPLIFLIDKKYYSLAVFLTGAVVLTPLTPPYLVILFLAPFFIFIFYYPISSLIKIIKYEDSNSHPNL</sequence>
<feature type="transmembrane region" description="Helical" evidence="1">
    <location>
        <begin position="427"/>
        <end position="446"/>
    </location>
</feature>
<dbReference type="AlphaFoldDB" id="A0A1G1Y6H7"/>
<comment type="caution">
    <text evidence="2">The sequence shown here is derived from an EMBL/GenBank/DDBJ whole genome shotgun (WGS) entry which is preliminary data.</text>
</comment>
<dbReference type="EMBL" id="MHIH01000006">
    <property type="protein sequence ID" value="OGY47943.1"/>
    <property type="molecule type" value="Genomic_DNA"/>
</dbReference>
<reference evidence="2 3" key="1">
    <citation type="journal article" date="2016" name="Nat. Commun.">
        <title>Thousands of microbial genomes shed light on interconnected biogeochemical processes in an aquifer system.</title>
        <authorList>
            <person name="Anantharaman K."/>
            <person name="Brown C.T."/>
            <person name="Hug L.A."/>
            <person name="Sharon I."/>
            <person name="Castelle C.J."/>
            <person name="Probst A.J."/>
            <person name="Thomas B.C."/>
            <person name="Singh A."/>
            <person name="Wilkins M.J."/>
            <person name="Karaoz U."/>
            <person name="Brodie E.L."/>
            <person name="Williams K.H."/>
            <person name="Hubbard S.S."/>
            <person name="Banfield J.F."/>
        </authorList>
    </citation>
    <scope>NUCLEOTIDE SEQUENCE [LARGE SCALE GENOMIC DNA]</scope>
</reference>
<proteinExistence type="predicted"/>
<evidence type="ECO:0000256" key="1">
    <source>
        <dbReference type="SAM" id="Phobius"/>
    </source>
</evidence>
<evidence type="ECO:0000313" key="3">
    <source>
        <dbReference type="Proteomes" id="UP000178747"/>
    </source>
</evidence>
<name>A0A1G1Y6H7_9BACT</name>
<dbReference type="Proteomes" id="UP000178747">
    <property type="component" value="Unassembled WGS sequence"/>
</dbReference>
<feature type="transmembrane region" description="Helical" evidence="1">
    <location>
        <begin position="396"/>
        <end position="421"/>
    </location>
</feature>
<feature type="transmembrane region" description="Helical" evidence="1">
    <location>
        <begin position="76"/>
        <end position="94"/>
    </location>
</feature>
<organism evidence="2 3">
    <name type="scientific">Candidatus Buchananbacteria bacterium RIFCSPHIGHO2_02_FULL_38_8</name>
    <dbReference type="NCBI Taxonomy" id="1797538"/>
    <lineage>
        <taxon>Bacteria</taxon>
        <taxon>Candidatus Buchananiibacteriota</taxon>
    </lineage>
</organism>
<evidence type="ECO:0008006" key="4">
    <source>
        <dbReference type="Google" id="ProtNLM"/>
    </source>
</evidence>
<accession>A0A1G1Y6H7</accession>
<feature type="transmembrane region" description="Helical" evidence="1">
    <location>
        <begin position="279"/>
        <end position="297"/>
    </location>
</feature>
<gene>
    <name evidence="2" type="ORF">A3J62_02975</name>
</gene>
<feature type="transmembrane region" description="Helical" evidence="1">
    <location>
        <begin position="45"/>
        <end position="64"/>
    </location>
</feature>
<protein>
    <recommendedName>
        <fullName evidence="4">Glycosyltransferase RgtA/B/C/D-like domain-containing protein</fullName>
    </recommendedName>
</protein>
<feature type="transmembrane region" description="Helical" evidence="1">
    <location>
        <begin position="161"/>
        <end position="184"/>
    </location>
</feature>
<keyword evidence="1" id="KW-1133">Transmembrane helix</keyword>
<feature type="transmembrane region" description="Helical" evidence="1">
    <location>
        <begin position="12"/>
        <end position="39"/>
    </location>
</feature>
<feature type="transmembrane region" description="Helical" evidence="1">
    <location>
        <begin position="342"/>
        <end position="363"/>
    </location>
</feature>
<dbReference type="Pfam" id="PF26314">
    <property type="entry name" value="MptA_B_family"/>
    <property type="match status" value="1"/>
</dbReference>
<evidence type="ECO:0000313" key="2">
    <source>
        <dbReference type="EMBL" id="OGY47943.1"/>
    </source>
</evidence>
<feature type="transmembrane region" description="Helical" evidence="1">
    <location>
        <begin position="238"/>
        <end position="267"/>
    </location>
</feature>